<comment type="caution">
    <text evidence="11">The sequence shown here is derived from an EMBL/GenBank/DDBJ whole genome shotgun (WGS) entry which is preliminary data.</text>
</comment>
<dbReference type="RefSeq" id="WP_111539611.1">
    <property type="nucleotide sequence ID" value="NZ_QKYV01000001.1"/>
</dbReference>
<sequence length="210" mass="24652">MSTIFDWLFSQYEGIDTHLIVLELFGVFFGVLSVLYSKNNKILVYPTGIVSTLLYVYILYVYGLLGDMLINVYYFTMSVYGWYIWTRKTDGTHVTPVTTVTKKENKIIAIIFIATMLFITLVYELFNKWQGWPSYVDIITTAFFFAGMWLMAKKKIEYWIYLMIGNIISVPLYFYKGLTFSAFLYIFLIIVAIIGFYSWKKLLYKKVATI</sequence>
<comment type="function">
    <text evidence="1">Required for nicotinamide riboside transport across the inner membrane.</text>
</comment>
<organism evidence="11 12">
    <name type="scientific">Mesonia algae</name>
    <dbReference type="NCBI Taxonomy" id="213248"/>
    <lineage>
        <taxon>Bacteria</taxon>
        <taxon>Pseudomonadati</taxon>
        <taxon>Bacteroidota</taxon>
        <taxon>Flavobacteriia</taxon>
        <taxon>Flavobacteriales</taxon>
        <taxon>Flavobacteriaceae</taxon>
        <taxon>Mesonia</taxon>
    </lineage>
</organism>
<evidence type="ECO:0000256" key="5">
    <source>
        <dbReference type="ARBA" id="ARBA00022448"/>
    </source>
</evidence>
<proteinExistence type="inferred from homology"/>
<gene>
    <name evidence="11" type="ORF">LX95_00259</name>
</gene>
<evidence type="ECO:0000256" key="1">
    <source>
        <dbReference type="ARBA" id="ARBA00002672"/>
    </source>
</evidence>
<feature type="transmembrane region" description="Helical" evidence="10">
    <location>
        <begin position="132"/>
        <end position="151"/>
    </location>
</feature>
<feature type="transmembrane region" description="Helical" evidence="10">
    <location>
        <begin position="17"/>
        <end position="36"/>
    </location>
</feature>
<dbReference type="PANTHER" id="PTHR36122:SF2">
    <property type="entry name" value="NICOTINAMIDE RIBOSIDE TRANSPORTER PNUC"/>
    <property type="match status" value="1"/>
</dbReference>
<evidence type="ECO:0000256" key="8">
    <source>
        <dbReference type="ARBA" id="ARBA00022989"/>
    </source>
</evidence>
<name>A0A2W7K8M3_9FLAO</name>
<dbReference type="GO" id="GO:0005886">
    <property type="term" value="C:plasma membrane"/>
    <property type="evidence" value="ECO:0007669"/>
    <property type="project" value="UniProtKB-SubCell"/>
</dbReference>
<keyword evidence="6" id="KW-1003">Cell membrane</keyword>
<protein>
    <recommendedName>
        <fullName evidence="4">Nicotinamide riboside transporter PnuC</fullName>
    </recommendedName>
</protein>
<feature type="transmembrane region" description="Helical" evidence="10">
    <location>
        <begin position="68"/>
        <end position="86"/>
    </location>
</feature>
<dbReference type="AlphaFoldDB" id="A0A2W7K8M3"/>
<evidence type="ECO:0000256" key="3">
    <source>
        <dbReference type="ARBA" id="ARBA00006669"/>
    </source>
</evidence>
<evidence type="ECO:0000256" key="9">
    <source>
        <dbReference type="ARBA" id="ARBA00023136"/>
    </source>
</evidence>
<dbReference type="EMBL" id="QKYV01000001">
    <property type="protein sequence ID" value="PZW43930.1"/>
    <property type="molecule type" value="Genomic_DNA"/>
</dbReference>
<keyword evidence="9 10" id="KW-0472">Membrane</keyword>
<evidence type="ECO:0000313" key="11">
    <source>
        <dbReference type="EMBL" id="PZW43930.1"/>
    </source>
</evidence>
<reference evidence="11 12" key="1">
    <citation type="submission" date="2018-06" db="EMBL/GenBank/DDBJ databases">
        <title>Genomic Encyclopedia of Archaeal and Bacterial Type Strains, Phase II (KMG-II): from individual species to whole genera.</title>
        <authorList>
            <person name="Goeker M."/>
        </authorList>
    </citation>
    <scope>NUCLEOTIDE SEQUENCE [LARGE SCALE GENOMIC DNA]</scope>
    <source>
        <strain evidence="11 12">DSM 15361</strain>
    </source>
</reference>
<dbReference type="GO" id="GO:0034257">
    <property type="term" value="F:nicotinamide riboside transmembrane transporter activity"/>
    <property type="evidence" value="ECO:0007669"/>
    <property type="project" value="InterPro"/>
</dbReference>
<comment type="subcellular location">
    <subcellularLocation>
        <location evidence="2">Cell membrane</location>
        <topology evidence="2">Multi-pass membrane protein</topology>
    </subcellularLocation>
</comment>
<dbReference type="NCBIfam" id="TIGR01528">
    <property type="entry name" value="NMN_trans_PnuC"/>
    <property type="match status" value="1"/>
</dbReference>
<feature type="transmembrane region" description="Helical" evidence="10">
    <location>
        <begin position="158"/>
        <end position="174"/>
    </location>
</feature>
<keyword evidence="7 10" id="KW-0812">Transmembrane</keyword>
<keyword evidence="12" id="KW-1185">Reference proteome</keyword>
<feature type="transmembrane region" description="Helical" evidence="10">
    <location>
        <begin position="180"/>
        <end position="199"/>
    </location>
</feature>
<evidence type="ECO:0000256" key="2">
    <source>
        <dbReference type="ARBA" id="ARBA00004651"/>
    </source>
</evidence>
<evidence type="ECO:0000256" key="6">
    <source>
        <dbReference type="ARBA" id="ARBA00022475"/>
    </source>
</evidence>
<dbReference type="Pfam" id="PF04973">
    <property type="entry name" value="NMN_transporter"/>
    <property type="match status" value="1"/>
</dbReference>
<evidence type="ECO:0000313" key="12">
    <source>
        <dbReference type="Proteomes" id="UP000249542"/>
    </source>
</evidence>
<accession>A0A2W7K8M3</accession>
<dbReference type="Proteomes" id="UP000249542">
    <property type="component" value="Unassembled WGS sequence"/>
</dbReference>
<feature type="transmembrane region" description="Helical" evidence="10">
    <location>
        <begin position="43"/>
        <end position="62"/>
    </location>
</feature>
<keyword evidence="8 10" id="KW-1133">Transmembrane helix</keyword>
<feature type="transmembrane region" description="Helical" evidence="10">
    <location>
        <begin position="107"/>
        <end position="126"/>
    </location>
</feature>
<evidence type="ECO:0000256" key="10">
    <source>
        <dbReference type="SAM" id="Phobius"/>
    </source>
</evidence>
<dbReference type="PANTHER" id="PTHR36122">
    <property type="entry name" value="NICOTINAMIDE RIBOSIDE TRANSPORTER PNUC"/>
    <property type="match status" value="1"/>
</dbReference>
<evidence type="ECO:0000256" key="4">
    <source>
        <dbReference type="ARBA" id="ARBA00017522"/>
    </source>
</evidence>
<keyword evidence="5" id="KW-0813">Transport</keyword>
<evidence type="ECO:0000256" key="7">
    <source>
        <dbReference type="ARBA" id="ARBA00022692"/>
    </source>
</evidence>
<dbReference type="InterPro" id="IPR006419">
    <property type="entry name" value="NMN_transpt_PnuC"/>
</dbReference>
<comment type="similarity">
    <text evidence="3">Belongs to the nicotinamide ribonucleoside (NR) uptake permease (TC 4.B.1) family.</text>
</comment>